<evidence type="ECO:0000313" key="2">
    <source>
        <dbReference type="Proteomes" id="UP000054144"/>
    </source>
</evidence>
<reference evidence="1 2" key="1">
    <citation type="journal article" date="2015" name="Fungal Genet. Biol.">
        <title>Evolution of novel wood decay mechanisms in Agaricales revealed by the genome sequences of Fistulina hepatica and Cylindrobasidium torrendii.</title>
        <authorList>
            <person name="Floudas D."/>
            <person name="Held B.W."/>
            <person name="Riley R."/>
            <person name="Nagy L.G."/>
            <person name="Koehler G."/>
            <person name="Ransdell A.S."/>
            <person name="Younus H."/>
            <person name="Chow J."/>
            <person name="Chiniquy J."/>
            <person name="Lipzen A."/>
            <person name="Tritt A."/>
            <person name="Sun H."/>
            <person name="Haridas S."/>
            <person name="LaButti K."/>
            <person name="Ohm R.A."/>
            <person name="Kues U."/>
            <person name="Blanchette R.A."/>
            <person name="Grigoriev I.V."/>
            <person name="Minto R.E."/>
            <person name="Hibbett D.S."/>
        </authorList>
    </citation>
    <scope>NUCLEOTIDE SEQUENCE [LARGE SCALE GENOMIC DNA]</scope>
    <source>
        <strain evidence="1 2">ATCC 64428</strain>
    </source>
</reference>
<sequence>MDSSIAQFSSESTATALDYSSAALIAPEMLTLDFTTTLSVDELFDPDALLTATPIDAEHSGYSEHGGRGRLQPSPVTYQHMHAFRAALAVCVSGALPSHALFDALRLTYLYI</sequence>
<dbReference type="EMBL" id="KN882013">
    <property type="protein sequence ID" value="KIY47097.1"/>
    <property type="molecule type" value="Genomic_DNA"/>
</dbReference>
<gene>
    <name evidence="1" type="ORF">FISHEDRAFT_75008</name>
</gene>
<proteinExistence type="predicted"/>
<dbReference type="AlphaFoldDB" id="A0A0D7A7U7"/>
<name>A0A0D7A7U7_9AGAR</name>
<evidence type="ECO:0000313" key="1">
    <source>
        <dbReference type="EMBL" id="KIY47097.1"/>
    </source>
</evidence>
<dbReference type="Proteomes" id="UP000054144">
    <property type="component" value="Unassembled WGS sequence"/>
</dbReference>
<organism evidence="1 2">
    <name type="scientific">Fistulina hepatica ATCC 64428</name>
    <dbReference type="NCBI Taxonomy" id="1128425"/>
    <lineage>
        <taxon>Eukaryota</taxon>
        <taxon>Fungi</taxon>
        <taxon>Dikarya</taxon>
        <taxon>Basidiomycota</taxon>
        <taxon>Agaricomycotina</taxon>
        <taxon>Agaricomycetes</taxon>
        <taxon>Agaricomycetidae</taxon>
        <taxon>Agaricales</taxon>
        <taxon>Fistulinaceae</taxon>
        <taxon>Fistulina</taxon>
    </lineage>
</organism>
<keyword evidence="2" id="KW-1185">Reference proteome</keyword>
<protein>
    <submittedName>
        <fullName evidence="1">Uncharacterized protein</fullName>
    </submittedName>
</protein>
<accession>A0A0D7A7U7</accession>